<reference evidence="6" key="1">
    <citation type="submission" date="2021-01" db="EMBL/GenBank/DDBJ databases">
        <authorList>
            <person name="Corre E."/>
            <person name="Pelletier E."/>
            <person name="Niang G."/>
            <person name="Scheremetjew M."/>
            <person name="Finn R."/>
            <person name="Kale V."/>
            <person name="Holt S."/>
            <person name="Cochrane G."/>
            <person name="Meng A."/>
            <person name="Brown T."/>
            <person name="Cohen L."/>
        </authorList>
    </citation>
    <scope>NUCLEOTIDE SEQUENCE</scope>
    <source>
        <strain evidence="6">CCMP281</strain>
    </source>
</reference>
<evidence type="ECO:0000259" key="5">
    <source>
        <dbReference type="Pfam" id="PF13426"/>
    </source>
</evidence>
<keyword evidence="1" id="KW-0285">Flavoprotein</keyword>
<accession>A0A7S3BT34</accession>
<evidence type="ECO:0000256" key="2">
    <source>
        <dbReference type="ARBA" id="ARBA00022643"/>
    </source>
</evidence>
<dbReference type="Pfam" id="PF13426">
    <property type="entry name" value="PAS_9"/>
    <property type="match status" value="1"/>
</dbReference>
<evidence type="ECO:0000256" key="3">
    <source>
        <dbReference type="ARBA" id="ARBA00022991"/>
    </source>
</evidence>
<dbReference type="EMBL" id="HBHX01063645">
    <property type="protein sequence ID" value="CAE0144197.1"/>
    <property type="molecule type" value="Transcribed_RNA"/>
</dbReference>
<dbReference type="InterPro" id="IPR035965">
    <property type="entry name" value="PAS-like_dom_sf"/>
</dbReference>
<evidence type="ECO:0000256" key="1">
    <source>
        <dbReference type="ARBA" id="ARBA00022630"/>
    </source>
</evidence>
<dbReference type="PANTHER" id="PTHR47429">
    <property type="entry name" value="PROTEIN TWIN LOV 1"/>
    <property type="match status" value="1"/>
</dbReference>
<keyword evidence="3" id="KW-0157">Chromophore</keyword>
<dbReference type="GO" id="GO:0005634">
    <property type="term" value="C:nucleus"/>
    <property type="evidence" value="ECO:0007669"/>
    <property type="project" value="TreeGrafter"/>
</dbReference>
<organism evidence="6">
    <name type="scientific">Haptolina ericina</name>
    <dbReference type="NCBI Taxonomy" id="156174"/>
    <lineage>
        <taxon>Eukaryota</taxon>
        <taxon>Haptista</taxon>
        <taxon>Haptophyta</taxon>
        <taxon>Prymnesiophyceae</taxon>
        <taxon>Prymnesiales</taxon>
        <taxon>Prymnesiaceae</taxon>
        <taxon>Haptolina</taxon>
    </lineage>
</organism>
<dbReference type="AlphaFoldDB" id="A0A7S3BT34"/>
<dbReference type="SUPFAM" id="SSF55785">
    <property type="entry name" value="PYP-like sensor domain (PAS domain)"/>
    <property type="match status" value="1"/>
</dbReference>
<name>A0A7S3BT34_9EUKA</name>
<dbReference type="Gene3D" id="3.30.450.20">
    <property type="entry name" value="PAS domain"/>
    <property type="match status" value="1"/>
</dbReference>
<keyword evidence="2" id="KW-0288">FMN</keyword>
<gene>
    <name evidence="6" type="ORF">HERI1096_LOCUS35209</name>
</gene>
<proteinExistence type="predicted"/>
<protein>
    <recommendedName>
        <fullName evidence="5">PAS domain-containing protein</fullName>
    </recommendedName>
</protein>
<feature type="region of interest" description="Disordered" evidence="4">
    <location>
        <begin position="125"/>
        <end position="163"/>
    </location>
</feature>
<evidence type="ECO:0000313" key="6">
    <source>
        <dbReference type="EMBL" id="CAE0144197.1"/>
    </source>
</evidence>
<feature type="compositionally biased region" description="Basic and acidic residues" evidence="4">
    <location>
        <begin position="144"/>
        <end position="153"/>
    </location>
</feature>
<sequence length="176" mass="19442">MVTHLLHSHPNRPPHLIEGYSKREAQGRNCRFLQGPLTEPGSIRIIQDALRNGVDCHVKVTNYRKDGETFGNLLTLRPLHDASGAYRFCIGVQFEVSLSKARPGSYAKLARVAKLIECFPKKLPGDEPTAAPSKSVLSMVGDPTKSEDNEEPRTGQSSSLDSQLSMYELLNRLAVT</sequence>
<dbReference type="PANTHER" id="PTHR47429:SF2">
    <property type="entry name" value="PROTEIN TWIN LOV 1"/>
    <property type="match status" value="1"/>
</dbReference>
<evidence type="ECO:0000256" key="4">
    <source>
        <dbReference type="SAM" id="MobiDB-lite"/>
    </source>
</evidence>
<feature type="domain" description="PAS" evidence="5">
    <location>
        <begin position="19"/>
        <end position="97"/>
    </location>
</feature>
<feature type="compositionally biased region" description="Polar residues" evidence="4">
    <location>
        <begin position="154"/>
        <end position="163"/>
    </location>
</feature>
<dbReference type="InterPro" id="IPR000014">
    <property type="entry name" value="PAS"/>
</dbReference>